<accession>A0A023BT67</accession>
<dbReference type="Gene3D" id="3.40.50.880">
    <property type="match status" value="1"/>
</dbReference>
<dbReference type="InterPro" id="IPR029062">
    <property type="entry name" value="Class_I_gatase-like"/>
</dbReference>
<dbReference type="eggNOG" id="ENOG502ZDYQ">
    <property type="taxonomic scope" value="Bacteria"/>
</dbReference>
<organism evidence="1 2">
    <name type="scientific">Aquimarina atlantica</name>
    <dbReference type="NCBI Taxonomy" id="1317122"/>
    <lineage>
        <taxon>Bacteria</taxon>
        <taxon>Pseudomonadati</taxon>
        <taxon>Bacteroidota</taxon>
        <taxon>Flavobacteriia</taxon>
        <taxon>Flavobacteriales</taxon>
        <taxon>Flavobacteriaceae</taxon>
        <taxon>Aquimarina</taxon>
    </lineage>
</organism>
<gene>
    <name evidence="1" type="ORF">ATO12_19550</name>
</gene>
<dbReference type="Proteomes" id="UP000023541">
    <property type="component" value="Unassembled WGS sequence"/>
</dbReference>
<dbReference type="SUPFAM" id="SSF52317">
    <property type="entry name" value="Class I glutamine amidotransferase-like"/>
    <property type="match status" value="1"/>
</dbReference>
<protein>
    <recommendedName>
        <fullName evidence="3">DUF4350 domain-containing protein</fullName>
    </recommendedName>
</protein>
<keyword evidence="2" id="KW-1185">Reference proteome</keyword>
<dbReference type="AlphaFoldDB" id="A0A023BT67"/>
<name>A0A023BT67_9FLAO</name>
<dbReference type="OrthoDB" id="6397329at2"/>
<dbReference type="RefSeq" id="WP_034243013.1">
    <property type="nucleotide sequence ID" value="NZ_AQRA01000006.1"/>
</dbReference>
<proteinExistence type="predicted"/>
<evidence type="ECO:0000313" key="1">
    <source>
        <dbReference type="EMBL" id="EZH73201.1"/>
    </source>
</evidence>
<comment type="caution">
    <text evidence="1">The sequence shown here is derived from an EMBL/GenBank/DDBJ whole genome shotgun (WGS) entry which is preliminary data.</text>
</comment>
<dbReference type="STRING" id="1317122.ATO12_19550"/>
<reference evidence="1 2" key="1">
    <citation type="submission" date="2014-04" db="EMBL/GenBank/DDBJ databases">
        <title>Aquimarina sp. 22II-S11-z7 Genome Sequencing.</title>
        <authorList>
            <person name="Lai Q."/>
        </authorList>
    </citation>
    <scope>NUCLEOTIDE SEQUENCE [LARGE SCALE GENOMIC DNA]</scope>
    <source>
        <strain evidence="1 2">22II-S11-z7</strain>
    </source>
</reference>
<sequence length="303" mass="34444">MNRKILLIISFLSINHIFSQQIPDTTYSPEITTKMYPKKSGTTIYIDQGHRNFHTKNNRFLPFAKLVLEDGYKVDGFDGKFEKDKLKDLKILVISNALSENSRPPFVAPTESAFSTNEINTIKEWVKNGGSLFLIADHMPFAGASANLAKAFGFTFYDSFVMDADDKGIFDFSRKNKMLGNHVITNGRNHQERVHKIRTFTGQGFKIPKKAYSILNLKKEYTVFITDTMWVFNEKTPRISAENLSQGAVLEYGKGRIAVFGEAAMFTAQLAGRDRVKVGMNAAEATENYQLLLNLIHWLDRKY</sequence>
<evidence type="ECO:0008006" key="3">
    <source>
        <dbReference type="Google" id="ProtNLM"/>
    </source>
</evidence>
<evidence type="ECO:0000313" key="2">
    <source>
        <dbReference type="Proteomes" id="UP000023541"/>
    </source>
</evidence>
<dbReference type="EMBL" id="AQRA01000006">
    <property type="protein sequence ID" value="EZH73201.1"/>
    <property type="molecule type" value="Genomic_DNA"/>
</dbReference>